<accession>A0A239G2C6</accession>
<dbReference type="PROSITE" id="PS51832">
    <property type="entry name" value="HD_GYP"/>
    <property type="match status" value="1"/>
</dbReference>
<proteinExistence type="predicted"/>
<dbReference type="InterPro" id="IPR003607">
    <property type="entry name" value="HD/PDEase_dom"/>
</dbReference>
<dbReference type="SUPFAM" id="SSF109604">
    <property type="entry name" value="HD-domain/PDEase-like"/>
    <property type="match status" value="1"/>
</dbReference>
<dbReference type="EMBL" id="FZOJ01000015">
    <property type="protein sequence ID" value="SNS63200.1"/>
    <property type="molecule type" value="Genomic_DNA"/>
</dbReference>
<evidence type="ECO:0000259" key="1">
    <source>
        <dbReference type="PROSITE" id="PS51832"/>
    </source>
</evidence>
<sequence length="410" mass="47785">MGGGVMMKKNTYKTIVVKERELPREELRKGMTIAKDIIASNNNILVKEGYVIKNEYAVKKVQQILERYNIETIQVKVEETGERNIEAAKLVQEIIKGDVEKSNNISQQKDSYSKVLEITNKKEAKLIDKLIPHCRKNITDKMLLLFNGADASEVQSIEQDIKNSMEIINTSVNVPQMLEKIKRMDDSLYFYNYSIALTSYMIGKWMHWDQKKREELFITAMLADIGILHLPEDKRYKDQWQEENINEYYQHAIYSQRLLTKCSFITKDMLNSILHHHEKYDGSGYPRNLRGKSIPLLSRVIYLADLYTFYTISKRYNALYAVNVIKEQHLNEVDIDLFFTLSKRIFDYFSGQTFQSNGSASMEGEIITFDHGTGNSIFDQTNINVYVRQKDKSIVAIPLNKFCEDYIEFT</sequence>
<evidence type="ECO:0000313" key="2">
    <source>
        <dbReference type="EMBL" id="SNS63200.1"/>
    </source>
</evidence>
<feature type="domain" description="HD-GYP" evidence="1">
    <location>
        <begin position="161"/>
        <end position="361"/>
    </location>
</feature>
<dbReference type="Pfam" id="PF13487">
    <property type="entry name" value="HD_5"/>
    <property type="match status" value="1"/>
</dbReference>
<reference evidence="2 3" key="1">
    <citation type="submission" date="2017-06" db="EMBL/GenBank/DDBJ databases">
        <authorList>
            <person name="Kim H.J."/>
            <person name="Triplett B.A."/>
        </authorList>
    </citation>
    <scope>NUCLEOTIDE SEQUENCE [LARGE SCALE GENOMIC DNA]</scope>
    <source>
        <strain evidence="2 3">SCA</strain>
    </source>
</reference>
<protein>
    <submittedName>
        <fullName evidence="2">HD-GYP domain, c-di-GMP phosphodiesterase class II (Or its inactivated variant)</fullName>
    </submittedName>
</protein>
<evidence type="ECO:0000313" key="3">
    <source>
        <dbReference type="Proteomes" id="UP000198304"/>
    </source>
</evidence>
<dbReference type="CDD" id="cd00077">
    <property type="entry name" value="HDc"/>
    <property type="match status" value="1"/>
</dbReference>
<dbReference type="OrthoDB" id="9804747at2"/>
<dbReference type="PANTHER" id="PTHR43155:SF2">
    <property type="entry name" value="CYCLIC DI-GMP PHOSPHODIESTERASE PA4108"/>
    <property type="match status" value="1"/>
</dbReference>
<name>A0A239G2C6_9FIRM</name>
<keyword evidence="3" id="KW-1185">Reference proteome</keyword>
<dbReference type="PANTHER" id="PTHR43155">
    <property type="entry name" value="CYCLIC DI-GMP PHOSPHODIESTERASE PA4108-RELATED"/>
    <property type="match status" value="1"/>
</dbReference>
<dbReference type="AlphaFoldDB" id="A0A239G2C6"/>
<dbReference type="Gene3D" id="1.10.3210.10">
    <property type="entry name" value="Hypothetical protein af1432"/>
    <property type="match status" value="1"/>
</dbReference>
<organism evidence="2 3">
    <name type="scientific">Anaerovirgula multivorans</name>
    <dbReference type="NCBI Taxonomy" id="312168"/>
    <lineage>
        <taxon>Bacteria</taxon>
        <taxon>Bacillati</taxon>
        <taxon>Bacillota</taxon>
        <taxon>Clostridia</taxon>
        <taxon>Peptostreptococcales</taxon>
        <taxon>Natronincolaceae</taxon>
        <taxon>Anaerovirgula</taxon>
    </lineage>
</organism>
<dbReference type="InterPro" id="IPR037522">
    <property type="entry name" value="HD_GYP_dom"/>
</dbReference>
<dbReference type="Proteomes" id="UP000198304">
    <property type="component" value="Unassembled WGS sequence"/>
</dbReference>
<gene>
    <name evidence="2" type="ORF">SAMN05446037_101526</name>
</gene>